<feature type="domain" description="HTH myb-type" evidence="9">
    <location>
        <begin position="199"/>
        <end position="249"/>
    </location>
</feature>
<dbReference type="GO" id="GO:0000981">
    <property type="term" value="F:DNA-binding transcription factor activity, RNA polymerase II-specific"/>
    <property type="evidence" value="ECO:0007669"/>
    <property type="project" value="TreeGrafter"/>
</dbReference>
<feature type="region of interest" description="Disordered" evidence="7">
    <location>
        <begin position="818"/>
        <end position="847"/>
    </location>
</feature>
<feature type="region of interest" description="Disordered" evidence="7">
    <location>
        <begin position="877"/>
        <end position="910"/>
    </location>
</feature>
<feature type="domain" description="Myb-like" evidence="8">
    <location>
        <begin position="195"/>
        <end position="245"/>
    </location>
</feature>
<dbReference type="FunFam" id="1.10.10.60:FF:000324">
    <property type="entry name" value="Transcription factor MYB3R-2"/>
    <property type="match status" value="1"/>
</dbReference>
<evidence type="ECO:0000256" key="4">
    <source>
        <dbReference type="ARBA" id="ARBA00023125"/>
    </source>
</evidence>
<evidence type="ECO:0000256" key="3">
    <source>
        <dbReference type="ARBA" id="ARBA00023015"/>
    </source>
</evidence>
<sequence>MRTASRALLISSIRCPCKLPGFYRSKLTTTFWLAVFRITKETPATIQCCLERTKCARSAEIPEATVSVPFDGDSDGVPKMRPLHGRTSGPTRRSTKGQWTPEEDELLRKAVQRFKGKNWKKIAECFKDRTDVQCLHRWQKVLNPELVKGPWSKEEDDIIVELVNKYGAKKWSTIAQALPGRIGKQCRERWHNHLNPTINKEAWTQEEELALIHAHQIYGNRWAELTKFLPGRTDNAIKNHWNSSVKKKLDSYLASGLLAKFQGLPHVTKPSQCMPSSSLLVQQSSGDNSGLKDTAEAEEISECSQGSTAAGCSQSEHDMVQVVSVQAPEEFKSTEETSQRRGQGSSISSCSKQYYTFEEAPEIPHELEISVNPSEQNIFPEVGASDSNDCHFSSHELPSTCSLEMVQELPVLFESSAQYRTGVDENQETGSVLLQNPVGFSASTSVVNMVVDSDGQEHVSMSTGDCCGVTNPESWIDGCLSSGNQIDCSNTVDLDGCVNSFICQSDIQSFEADKSLASQSYYPVCFSDMMGTSTQSLSSVPPLLCTGDGKLIHDSECNELRDMSVGSHESGLITNSCDGFIYLNVSANSCDGDTDKFCMDTDPDQSKDDSKSVPVDIFSSQTSDTTRTLPCMDESSNVHTEHLDSEALFYEPPRFPSFDIPFVSCDLIPSGGDWQQAYSPLGIRQLMMSSMNCSSPYNLWDSPARDDSPDFVLKSASKSFTCTPSILRKRNRELLSPLQEKKSDKKFERDTNQGTLCTSALAREFSCLDVVFDEKGCCRDSLSSIEEALLSPSDNQKKNAGPSIQDKENLDHAFEEIEDGSAFPERRVSENGFDSSTPQDEARQGCSDMNKVEQPCGILVEQNVNSMRLFSPDRNRYLSNKASSAGTRTPRNQNSRSVDTASNQVGHLESSSGDRCLSVFVSPTVREKRHEKNLTPLISAQCASSSDPLAVASENGGNGVDIESFSIFGNTPSMKRSIESPSAWKSPWFMNSFLPGPRVDTDITIEDIGYFMSPGERSYDAIGLMKQLSEHTAAAVAEAQEILASENPEIPSKERCSTDENSIQEYNHFPDNELENPSAMPSGVLIERRVLDFSGCGTPAKQAENRKSVGSVNGVNFSSPSSYLMKGCR</sequence>
<dbReference type="InterPro" id="IPR001005">
    <property type="entry name" value="SANT/Myb"/>
</dbReference>
<dbReference type="GO" id="GO:0000978">
    <property type="term" value="F:RNA polymerase II cis-regulatory region sequence-specific DNA binding"/>
    <property type="evidence" value="ECO:0007669"/>
    <property type="project" value="TreeGrafter"/>
</dbReference>
<dbReference type="Pfam" id="PF00249">
    <property type="entry name" value="Myb_DNA-binding"/>
    <property type="match status" value="1"/>
</dbReference>
<evidence type="ECO:0000256" key="7">
    <source>
        <dbReference type="SAM" id="MobiDB-lite"/>
    </source>
</evidence>
<name>A0A9Q0JVI9_9MAGN</name>
<feature type="compositionally biased region" description="Polar residues" evidence="7">
    <location>
        <begin position="88"/>
        <end position="98"/>
    </location>
</feature>
<feature type="domain" description="Myb-like" evidence="8">
    <location>
        <begin position="91"/>
        <end position="142"/>
    </location>
</feature>
<keyword evidence="5" id="KW-0804">Transcription</keyword>
<dbReference type="CDD" id="cd00167">
    <property type="entry name" value="SANT"/>
    <property type="match status" value="3"/>
</dbReference>
<feature type="domain" description="Myb-like" evidence="8">
    <location>
        <begin position="143"/>
        <end position="194"/>
    </location>
</feature>
<feature type="compositionally biased region" description="Polar residues" evidence="7">
    <location>
        <begin position="275"/>
        <end position="288"/>
    </location>
</feature>
<keyword evidence="2" id="KW-0677">Repeat</keyword>
<dbReference type="SUPFAM" id="SSF46689">
    <property type="entry name" value="Homeodomain-like"/>
    <property type="match status" value="2"/>
</dbReference>
<keyword evidence="6" id="KW-0539">Nucleus</keyword>
<feature type="compositionally biased region" description="Polar residues" evidence="7">
    <location>
        <begin position="302"/>
        <end position="311"/>
    </location>
</feature>
<gene>
    <name evidence="10" type="ORF">NE237_029889</name>
</gene>
<keyword evidence="11" id="KW-1185">Reference proteome</keyword>
<organism evidence="10 11">
    <name type="scientific">Protea cynaroides</name>
    <dbReference type="NCBI Taxonomy" id="273540"/>
    <lineage>
        <taxon>Eukaryota</taxon>
        <taxon>Viridiplantae</taxon>
        <taxon>Streptophyta</taxon>
        <taxon>Embryophyta</taxon>
        <taxon>Tracheophyta</taxon>
        <taxon>Spermatophyta</taxon>
        <taxon>Magnoliopsida</taxon>
        <taxon>Proteales</taxon>
        <taxon>Proteaceae</taxon>
        <taxon>Protea</taxon>
    </lineage>
</organism>
<dbReference type="PANTHER" id="PTHR45614">
    <property type="entry name" value="MYB PROTEIN-RELATED"/>
    <property type="match status" value="1"/>
</dbReference>
<feature type="domain" description="HTH myb-type" evidence="9">
    <location>
        <begin position="91"/>
        <end position="142"/>
    </location>
</feature>
<dbReference type="Gene3D" id="1.10.10.60">
    <property type="entry name" value="Homeodomain-like"/>
    <property type="match status" value="3"/>
</dbReference>
<dbReference type="SMART" id="SM00717">
    <property type="entry name" value="SANT"/>
    <property type="match status" value="3"/>
</dbReference>
<proteinExistence type="predicted"/>
<dbReference type="GO" id="GO:0005634">
    <property type="term" value="C:nucleus"/>
    <property type="evidence" value="ECO:0007669"/>
    <property type="project" value="UniProtKB-SubCell"/>
</dbReference>
<evidence type="ECO:0000256" key="1">
    <source>
        <dbReference type="ARBA" id="ARBA00004123"/>
    </source>
</evidence>
<accession>A0A9Q0JVI9</accession>
<dbReference type="OrthoDB" id="2143914at2759"/>
<dbReference type="Pfam" id="PF13921">
    <property type="entry name" value="Myb_DNA-bind_6"/>
    <property type="match status" value="1"/>
</dbReference>
<evidence type="ECO:0000259" key="9">
    <source>
        <dbReference type="PROSITE" id="PS51294"/>
    </source>
</evidence>
<evidence type="ECO:0000313" key="11">
    <source>
        <dbReference type="Proteomes" id="UP001141806"/>
    </source>
</evidence>
<dbReference type="PANTHER" id="PTHR45614:SF266">
    <property type="entry name" value="TRANSCRIPTION FACTOR MYB3R-4"/>
    <property type="match status" value="1"/>
</dbReference>
<evidence type="ECO:0000256" key="2">
    <source>
        <dbReference type="ARBA" id="ARBA00022737"/>
    </source>
</evidence>
<feature type="region of interest" description="Disordered" evidence="7">
    <location>
        <begin position="275"/>
        <end position="311"/>
    </location>
</feature>
<reference evidence="10" key="1">
    <citation type="journal article" date="2023" name="Plant J.">
        <title>The genome of the king protea, Protea cynaroides.</title>
        <authorList>
            <person name="Chang J."/>
            <person name="Duong T.A."/>
            <person name="Schoeman C."/>
            <person name="Ma X."/>
            <person name="Roodt D."/>
            <person name="Barker N."/>
            <person name="Li Z."/>
            <person name="Van de Peer Y."/>
            <person name="Mizrachi E."/>
        </authorList>
    </citation>
    <scope>NUCLEOTIDE SEQUENCE</scope>
    <source>
        <tissue evidence="10">Young leaves</tissue>
    </source>
</reference>
<feature type="domain" description="HTH myb-type" evidence="9">
    <location>
        <begin position="143"/>
        <end position="198"/>
    </location>
</feature>
<protein>
    <submittedName>
        <fullName evidence="10">Uncharacterized protein</fullName>
    </submittedName>
</protein>
<dbReference type="FunFam" id="1.10.10.60:FF:000010">
    <property type="entry name" value="Transcriptional activator Myb isoform A"/>
    <property type="match status" value="1"/>
</dbReference>
<evidence type="ECO:0000256" key="5">
    <source>
        <dbReference type="ARBA" id="ARBA00023163"/>
    </source>
</evidence>
<evidence type="ECO:0000256" key="6">
    <source>
        <dbReference type="ARBA" id="ARBA00023242"/>
    </source>
</evidence>
<dbReference type="AlphaFoldDB" id="A0A9Q0JVI9"/>
<comment type="caution">
    <text evidence="10">The sequence shown here is derived from an EMBL/GenBank/DDBJ whole genome shotgun (WGS) entry which is preliminary data.</text>
</comment>
<dbReference type="PROSITE" id="PS51294">
    <property type="entry name" value="HTH_MYB"/>
    <property type="match status" value="3"/>
</dbReference>
<dbReference type="PROSITE" id="PS50090">
    <property type="entry name" value="MYB_LIKE"/>
    <property type="match status" value="3"/>
</dbReference>
<dbReference type="FunFam" id="1.10.10.60:FF:000016">
    <property type="entry name" value="Transcriptional activator Myb isoform A"/>
    <property type="match status" value="1"/>
</dbReference>
<dbReference type="Proteomes" id="UP001141806">
    <property type="component" value="Unassembled WGS sequence"/>
</dbReference>
<keyword evidence="4" id="KW-0238">DNA-binding</keyword>
<evidence type="ECO:0000313" key="10">
    <source>
        <dbReference type="EMBL" id="KAJ4953057.1"/>
    </source>
</evidence>
<keyword evidence="3" id="KW-0805">Transcription regulation</keyword>
<feature type="region of interest" description="Disordered" evidence="7">
    <location>
        <begin position="71"/>
        <end position="102"/>
    </location>
</feature>
<evidence type="ECO:0000259" key="8">
    <source>
        <dbReference type="PROSITE" id="PS50090"/>
    </source>
</evidence>
<comment type="subcellular location">
    <subcellularLocation>
        <location evidence="1">Nucleus</location>
    </subcellularLocation>
</comment>
<dbReference type="InterPro" id="IPR017930">
    <property type="entry name" value="Myb_dom"/>
</dbReference>
<dbReference type="EMBL" id="JAMYWD010000012">
    <property type="protein sequence ID" value="KAJ4953057.1"/>
    <property type="molecule type" value="Genomic_DNA"/>
</dbReference>
<dbReference type="InterPro" id="IPR050560">
    <property type="entry name" value="MYB_TF"/>
</dbReference>
<dbReference type="InterPro" id="IPR009057">
    <property type="entry name" value="Homeodomain-like_sf"/>
</dbReference>